<accession>A0A562ILL7</accession>
<dbReference type="InterPro" id="IPR009045">
    <property type="entry name" value="Zn_M74/Hedgehog-like"/>
</dbReference>
<dbReference type="PROSITE" id="PS51935">
    <property type="entry name" value="NLPC_P60"/>
    <property type="match status" value="1"/>
</dbReference>
<evidence type="ECO:0000256" key="4">
    <source>
        <dbReference type="ARBA" id="ARBA00022807"/>
    </source>
</evidence>
<dbReference type="SUPFAM" id="SSF54001">
    <property type="entry name" value="Cysteine proteinases"/>
    <property type="match status" value="1"/>
</dbReference>
<dbReference type="CDD" id="cd14814">
    <property type="entry name" value="Peptidase_M15"/>
    <property type="match status" value="1"/>
</dbReference>
<evidence type="ECO:0000259" key="6">
    <source>
        <dbReference type="PROSITE" id="PS51935"/>
    </source>
</evidence>
<dbReference type="OrthoDB" id="1099523at2"/>
<keyword evidence="8" id="KW-1185">Reference proteome</keyword>
<dbReference type="Gene3D" id="3.90.1720.10">
    <property type="entry name" value="endopeptidase domain like (from Nostoc punctiforme)"/>
    <property type="match status" value="1"/>
</dbReference>
<dbReference type="GO" id="GO:0006508">
    <property type="term" value="P:proteolysis"/>
    <property type="evidence" value="ECO:0007669"/>
    <property type="project" value="UniProtKB-KW"/>
</dbReference>
<reference evidence="7 8" key="1">
    <citation type="submission" date="2019-07" db="EMBL/GenBank/DDBJ databases">
        <title>R&amp;d 2014.</title>
        <authorList>
            <person name="Klenk H.-P."/>
        </authorList>
    </citation>
    <scope>NUCLEOTIDE SEQUENCE [LARGE SCALE GENOMIC DNA]</scope>
    <source>
        <strain evidence="7 8">DSM 45764</strain>
    </source>
</reference>
<dbReference type="InterPro" id="IPR038765">
    <property type="entry name" value="Papain-like_cys_pep_sf"/>
</dbReference>
<dbReference type="EMBL" id="VLKF01000001">
    <property type="protein sequence ID" value="TWH71625.1"/>
    <property type="molecule type" value="Genomic_DNA"/>
</dbReference>
<protein>
    <submittedName>
        <fullName evidence="7">Cell wall-associated NlpC family hydrolase</fullName>
    </submittedName>
</protein>
<dbReference type="Gene3D" id="3.30.1380.10">
    <property type="match status" value="1"/>
</dbReference>
<dbReference type="InterPro" id="IPR051794">
    <property type="entry name" value="PG_Endopeptidase_C40"/>
</dbReference>
<dbReference type="Proteomes" id="UP000321490">
    <property type="component" value="Unassembled WGS sequence"/>
</dbReference>
<feature type="region of interest" description="Disordered" evidence="5">
    <location>
        <begin position="389"/>
        <end position="409"/>
    </location>
</feature>
<evidence type="ECO:0000256" key="2">
    <source>
        <dbReference type="ARBA" id="ARBA00022670"/>
    </source>
</evidence>
<evidence type="ECO:0000313" key="8">
    <source>
        <dbReference type="Proteomes" id="UP000321490"/>
    </source>
</evidence>
<dbReference type="Pfam" id="PF02557">
    <property type="entry name" value="VanY"/>
    <property type="match status" value="1"/>
</dbReference>
<sequence length="550" mass="55668">MVTGATATIVALLGSIAQPPTEAGQVAGQAQAPGTATELADAAARYRTAADTAARHAAQAQQARDAGAAVLAEVAADRVAVGEIATAAYQRSADERWPLAQLSLHSPGTTGDVLHAQGLAEQLTDDRDARVARVASAAVRAAEYTDAATAAEARAAEARRESGEVLAEVRALVTDLDPLTAASWAGSAGATASPAQAADNAAAVTGWQEYLTRLAVAGVTPPAAAELADPDSLPTGLAALRDAAGTPVPGVALTYAAGSTITVLPAETVAAVSAGFALLGRPYLPGRSGPDGFDCGGFTSAVWAHGGFGLPAAPAAQWAQGTPVPEGQLQVGDLVFTTVGGTTVDDVGIYVGGRSVLSASADRWQVAVREVPDLRAAVRVTVPTGTPAPLPAASPTAPTCSAPVPAPGSDRAPVDPAWGGFANGRIPADQLCSIGYPHRLRCDAAAAYTAMSAAYQATFGGPLCITDSYRSLSAQIDAHARKPRITAVPGTSNHGWALAVDLCGGINRFGTVQSAWMQANAGRWGWVHPDWAQAGGSNPEPWHWEYGALA</sequence>
<evidence type="ECO:0000256" key="5">
    <source>
        <dbReference type="SAM" id="MobiDB-lite"/>
    </source>
</evidence>
<evidence type="ECO:0000256" key="1">
    <source>
        <dbReference type="ARBA" id="ARBA00007074"/>
    </source>
</evidence>
<dbReference type="SUPFAM" id="SSF55166">
    <property type="entry name" value="Hedgehog/DD-peptidase"/>
    <property type="match status" value="1"/>
</dbReference>
<dbReference type="PANTHER" id="PTHR47359">
    <property type="entry name" value="PEPTIDOGLYCAN DL-ENDOPEPTIDASE CWLO"/>
    <property type="match status" value="1"/>
</dbReference>
<dbReference type="RefSeq" id="WP_153361102.1">
    <property type="nucleotide sequence ID" value="NZ_JABGDC010000003.1"/>
</dbReference>
<dbReference type="GO" id="GO:0008234">
    <property type="term" value="F:cysteine-type peptidase activity"/>
    <property type="evidence" value="ECO:0007669"/>
    <property type="project" value="UniProtKB-KW"/>
</dbReference>
<keyword evidence="2" id="KW-0645">Protease</keyword>
<evidence type="ECO:0000256" key="3">
    <source>
        <dbReference type="ARBA" id="ARBA00022801"/>
    </source>
</evidence>
<dbReference type="Pfam" id="PF00877">
    <property type="entry name" value="NLPC_P60"/>
    <property type="match status" value="1"/>
</dbReference>
<comment type="similarity">
    <text evidence="1">Belongs to the peptidase C40 family.</text>
</comment>
<name>A0A562ILL7_9ACTN</name>
<feature type="domain" description="NlpC/P60" evidence="6">
    <location>
        <begin position="265"/>
        <end position="386"/>
    </location>
</feature>
<dbReference type="InterPro" id="IPR003709">
    <property type="entry name" value="VanY-like_core_dom"/>
</dbReference>
<proteinExistence type="inferred from homology"/>
<gene>
    <name evidence="7" type="ORF">JD78_00123</name>
</gene>
<keyword evidence="3 7" id="KW-0378">Hydrolase</keyword>
<keyword evidence="4" id="KW-0788">Thiol protease</keyword>
<feature type="compositionally biased region" description="Low complexity" evidence="5">
    <location>
        <begin position="393"/>
        <end position="403"/>
    </location>
</feature>
<evidence type="ECO:0000313" key="7">
    <source>
        <dbReference type="EMBL" id="TWH71625.1"/>
    </source>
</evidence>
<comment type="caution">
    <text evidence="7">The sequence shown here is derived from an EMBL/GenBank/DDBJ whole genome shotgun (WGS) entry which is preliminary data.</text>
</comment>
<organism evidence="7 8">
    <name type="scientific">Modestobacter roseus</name>
    <dbReference type="NCBI Taxonomy" id="1181884"/>
    <lineage>
        <taxon>Bacteria</taxon>
        <taxon>Bacillati</taxon>
        <taxon>Actinomycetota</taxon>
        <taxon>Actinomycetes</taxon>
        <taxon>Geodermatophilales</taxon>
        <taxon>Geodermatophilaceae</taxon>
        <taxon>Modestobacter</taxon>
    </lineage>
</organism>
<dbReference type="PANTHER" id="PTHR47359:SF3">
    <property type="entry name" value="NLP_P60 DOMAIN-CONTAINING PROTEIN-RELATED"/>
    <property type="match status" value="1"/>
</dbReference>
<dbReference type="InterPro" id="IPR000064">
    <property type="entry name" value="NLP_P60_dom"/>
</dbReference>
<dbReference type="AlphaFoldDB" id="A0A562ILL7"/>